<dbReference type="EMBL" id="QUSK01000001">
    <property type="protein sequence ID" value="RGD78442.1"/>
    <property type="molecule type" value="Genomic_DNA"/>
</dbReference>
<dbReference type="GO" id="GO:0003677">
    <property type="term" value="F:DNA binding"/>
    <property type="evidence" value="ECO:0007669"/>
    <property type="project" value="InterPro"/>
</dbReference>
<proteinExistence type="predicted"/>
<protein>
    <submittedName>
        <fullName evidence="1">Helix-turn-helix transcriptional regulator</fullName>
    </submittedName>
    <submittedName>
        <fullName evidence="2">XRE family transcriptional regulator</fullName>
    </submittedName>
</protein>
<evidence type="ECO:0000313" key="3">
    <source>
        <dbReference type="Proteomes" id="UP000260721"/>
    </source>
</evidence>
<comment type="caution">
    <text evidence="2">The sequence shown here is derived from an EMBL/GenBank/DDBJ whole genome shotgun (WGS) entry which is preliminary data.</text>
</comment>
<name>A0A3E3E980_9FIRM</name>
<dbReference type="Gene3D" id="1.10.260.40">
    <property type="entry name" value="lambda repressor-like DNA-binding domains"/>
    <property type="match status" value="1"/>
</dbReference>
<dbReference type="AlphaFoldDB" id="A0A3E3E980"/>
<sequence length="411" mass="48894">MVTIGEYIQIKRLQKKLSVHELCVDICSPSTLSKIENNQINAKDEIINSLLLKVGKYDKEMIIENTKEIENICNDYFERLKINQDRDAIYSEIMDKAELFLNSLHLLTFYIAKIYKAYNLFDLKQIAVNNDALSLLNQYKQFCNPDELYFYHLVFVIHNSNIKDRVHQFNTNISSDEIGWHQYFLADDMFLLGKYLECIQYSQSAFQLACETCNIQMMYGCTLLLMLCILEQKQTNTKQLNHYLNQLKNLSYYLNYNFDEIINYNIGSTYLAQNKIDEAYTYLQKLEAMSFKEEKYSFLLHHKLAYLYTSMNLISKAKKHIEAMTNCLDQQESHQTKVCENIISSLNIKLNNIDYEDNPVYQKNIEYIFQYAEAAFSYGLKKFYFLDMENVYLKQRRYKDLYLLYKENLKE</sequence>
<dbReference type="InterPro" id="IPR010982">
    <property type="entry name" value="Lambda_DNA-bd_dom_sf"/>
</dbReference>
<evidence type="ECO:0000313" key="1">
    <source>
        <dbReference type="EMBL" id="MDB7981779.1"/>
    </source>
</evidence>
<dbReference type="Gene3D" id="1.25.40.10">
    <property type="entry name" value="Tetratricopeptide repeat domain"/>
    <property type="match status" value="1"/>
</dbReference>
<dbReference type="InterPro" id="IPR011990">
    <property type="entry name" value="TPR-like_helical_dom_sf"/>
</dbReference>
<dbReference type="Proteomes" id="UP000260721">
    <property type="component" value="Unassembled WGS sequence"/>
</dbReference>
<evidence type="ECO:0000313" key="2">
    <source>
        <dbReference type="EMBL" id="RGD78442.1"/>
    </source>
</evidence>
<organism evidence="2 3">
    <name type="scientific">Faecalicoccus pleomorphus</name>
    <dbReference type="NCBI Taxonomy" id="1323"/>
    <lineage>
        <taxon>Bacteria</taxon>
        <taxon>Bacillati</taxon>
        <taxon>Bacillota</taxon>
        <taxon>Erysipelotrichia</taxon>
        <taxon>Erysipelotrichales</taxon>
        <taxon>Erysipelotrichaceae</taxon>
        <taxon>Faecalicoccus</taxon>
    </lineage>
</organism>
<dbReference type="SUPFAM" id="SSF48452">
    <property type="entry name" value="TPR-like"/>
    <property type="match status" value="1"/>
</dbReference>
<dbReference type="Proteomes" id="UP001212981">
    <property type="component" value="Unassembled WGS sequence"/>
</dbReference>
<reference evidence="1" key="2">
    <citation type="submission" date="2023-01" db="EMBL/GenBank/DDBJ databases">
        <title>Human gut microbiome strain richness.</title>
        <authorList>
            <person name="Chen-Liaw A."/>
        </authorList>
    </citation>
    <scope>NUCLEOTIDE SEQUENCE</scope>
    <source>
        <strain evidence="1">D8_m1001271B151109d0_201107</strain>
    </source>
</reference>
<dbReference type="RefSeq" id="WP_117445295.1">
    <property type="nucleotide sequence ID" value="NZ_CALCIP010000006.1"/>
</dbReference>
<dbReference type="SUPFAM" id="SSF47413">
    <property type="entry name" value="lambda repressor-like DNA-binding domains"/>
    <property type="match status" value="1"/>
</dbReference>
<dbReference type="InterPro" id="IPR001387">
    <property type="entry name" value="Cro/C1-type_HTH"/>
</dbReference>
<gene>
    <name evidence="2" type="ORF">DXC78_01020</name>
    <name evidence="1" type="ORF">PND82_02975</name>
</gene>
<reference evidence="2 3" key="1">
    <citation type="submission" date="2018-08" db="EMBL/GenBank/DDBJ databases">
        <title>A genome reference for cultivated species of the human gut microbiota.</title>
        <authorList>
            <person name="Zou Y."/>
            <person name="Xue W."/>
            <person name="Luo G."/>
        </authorList>
    </citation>
    <scope>NUCLEOTIDE SEQUENCE [LARGE SCALE GENOMIC DNA]</scope>
    <source>
        <strain evidence="2 3">TF08-11</strain>
    </source>
</reference>
<accession>A0A3E3E980</accession>
<dbReference type="EMBL" id="JAQLXO010000002">
    <property type="protein sequence ID" value="MDB7981779.1"/>
    <property type="molecule type" value="Genomic_DNA"/>
</dbReference>
<dbReference type="CDD" id="cd00093">
    <property type="entry name" value="HTH_XRE"/>
    <property type="match status" value="1"/>
</dbReference>